<organism evidence="5 6">
    <name type="scientific">Candidatus Protofrankia californiensis</name>
    <dbReference type="NCBI Taxonomy" id="1839754"/>
    <lineage>
        <taxon>Bacteria</taxon>
        <taxon>Bacillati</taxon>
        <taxon>Actinomycetota</taxon>
        <taxon>Actinomycetes</taxon>
        <taxon>Frankiales</taxon>
        <taxon>Frankiaceae</taxon>
        <taxon>Protofrankia</taxon>
    </lineage>
</organism>
<keyword evidence="3" id="KW-0560">Oxidoreductase</keyword>
<sequence>MNTTKQTALVTGANKGIGFETARQLAQLGFTVWLGCRDQERGESAAKELAGDGDVRLVSLDVTDAESVRAAAVRIGDETGALDVLVNNAGVAVGEGEGLPSTVRPETIQQTLDVNFYGALRVTQAFLPLLQKAQAGRIVNVSTTLGSITTLVSPGNPLGQIPAFAYPASKTLLNALTGWLAVELKDTPIKINSVCPGANATDMNPNPGTQHPSEGAKVVVRAATLPADGPTGSFFDVNGPVGW</sequence>
<dbReference type="AlphaFoldDB" id="A0A1C3P4W7"/>
<dbReference type="Pfam" id="PF00106">
    <property type="entry name" value="adh_short"/>
    <property type="match status" value="1"/>
</dbReference>
<accession>A0A1C3P4W7</accession>
<dbReference type="InterPro" id="IPR045313">
    <property type="entry name" value="CBR1-like"/>
</dbReference>
<dbReference type="Gene3D" id="3.40.50.720">
    <property type="entry name" value="NAD(P)-binding Rossmann-like Domain"/>
    <property type="match status" value="1"/>
</dbReference>
<dbReference type="PRINTS" id="PR00081">
    <property type="entry name" value="GDHRDH"/>
</dbReference>
<proteinExistence type="inferred from homology"/>
<evidence type="ECO:0000256" key="4">
    <source>
        <dbReference type="RuleBase" id="RU000363"/>
    </source>
</evidence>
<protein>
    <submittedName>
        <fullName evidence="5">Dehydrogenase</fullName>
    </submittedName>
</protein>
<evidence type="ECO:0000313" key="6">
    <source>
        <dbReference type="Proteomes" id="UP000199013"/>
    </source>
</evidence>
<dbReference type="InterPro" id="IPR036291">
    <property type="entry name" value="NAD(P)-bd_dom_sf"/>
</dbReference>
<comment type="similarity">
    <text evidence="1 4">Belongs to the short-chain dehydrogenases/reductases (SDR) family.</text>
</comment>
<dbReference type="PANTHER" id="PTHR43490:SF99">
    <property type="entry name" value="SHORT-CHAIN DEHYDROGENASE_REDUCTASE"/>
    <property type="match status" value="1"/>
</dbReference>
<dbReference type="SUPFAM" id="SSF51735">
    <property type="entry name" value="NAD(P)-binding Rossmann-fold domains"/>
    <property type="match status" value="1"/>
</dbReference>
<evidence type="ECO:0000256" key="2">
    <source>
        <dbReference type="ARBA" id="ARBA00022857"/>
    </source>
</evidence>
<dbReference type="PRINTS" id="PR00080">
    <property type="entry name" value="SDRFAMILY"/>
</dbReference>
<evidence type="ECO:0000313" key="5">
    <source>
        <dbReference type="EMBL" id="SBW24874.1"/>
    </source>
</evidence>
<gene>
    <name evidence="5" type="ORF">FDG2_4333</name>
</gene>
<dbReference type="InterPro" id="IPR002347">
    <property type="entry name" value="SDR_fam"/>
</dbReference>
<reference evidence="6" key="1">
    <citation type="submission" date="2016-02" db="EMBL/GenBank/DDBJ databases">
        <authorList>
            <person name="Wibberg D."/>
        </authorList>
    </citation>
    <scope>NUCLEOTIDE SEQUENCE [LARGE SCALE GENOMIC DNA]</scope>
</reference>
<evidence type="ECO:0000256" key="3">
    <source>
        <dbReference type="ARBA" id="ARBA00023002"/>
    </source>
</evidence>
<name>A0A1C3P4W7_9ACTN</name>
<keyword evidence="2" id="KW-0521">NADP</keyword>
<keyword evidence="6" id="KW-1185">Reference proteome</keyword>
<dbReference type="PANTHER" id="PTHR43490">
    <property type="entry name" value="(+)-NEOMENTHOL DEHYDROGENASE"/>
    <property type="match status" value="1"/>
</dbReference>
<dbReference type="GO" id="GO:0016616">
    <property type="term" value="F:oxidoreductase activity, acting on the CH-OH group of donors, NAD or NADP as acceptor"/>
    <property type="evidence" value="ECO:0007669"/>
    <property type="project" value="InterPro"/>
</dbReference>
<evidence type="ECO:0000256" key="1">
    <source>
        <dbReference type="ARBA" id="ARBA00006484"/>
    </source>
</evidence>
<dbReference type="CDD" id="cd05324">
    <property type="entry name" value="carb_red_PTCR-like_SDR_c"/>
    <property type="match status" value="1"/>
</dbReference>
<dbReference type="EMBL" id="FLUV01001811">
    <property type="protein sequence ID" value="SBW24874.1"/>
    <property type="molecule type" value="Genomic_DNA"/>
</dbReference>
<dbReference type="Proteomes" id="UP000199013">
    <property type="component" value="Unassembled WGS sequence"/>
</dbReference>